<gene>
    <name evidence="2" type="ORF">Clacol_004612</name>
</gene>
<comment type="caution">
    <text evidence="2">The sequence shown here is derived from an EMBL/GenBank/DDBJ whole genome shotgun (WGS) entry which is preliminary data.</text>
</comment>
<name>A0AAV5AD18_9AGAM</name>
<accession>A0AAV5AD18</accession>
<dbReference type="CDD" id="cd17039">
    <property type="entry name" value="Ubl_ubiquitin_like"/>
    <property type="match status" value="1"/>
</dbReference>
<evidence type="ECO:0000313" key="3">
    <source>
        <dbReference type="Proteomes" id="UP001050691"/>
    </source>
</evidence>
<dbReference type="Pfam" id="PF00240">
    <property type="entry name" value="ubiquitin"/>
    <property type="match status" value="1"/>
</dbReference>
<dbReference type="InterPro" id="IPR000626">
    <property type="entry name" value="Ubiquitin-like_dom"/>
</dbReference>
<dbReference type="AlphaFoldDB" id="A0AAV5AD18"/>
<organism evidence="2 3">
    <name type="scientific">Clathrus columnatus</name>
    <dbReference type="NCBI Taxonomy" id="1419009"/>
    <lineage>
        <taxon>Eukaryota</taxon>
        <taxon>Fungi</taxon>
        <taxon>Dikarya</taxon>
        <taxon>Basidiomycota</taxon>
        <taxon>Agaricomycotina</taxon>
        <taxon>Agaricomycetes</taxon>
        <taxon>Phallomycetidae</taxon>
        <taxon>Phallales</taxon>
        <taxon>Clathraceae</taxon>
        <taxon>Clathrus</taxon>
    </lineage>
</organism>
<feature type="domain" description="Ubiquitin-like" evidence="1">
    <location>
        <begin position="2"/>
        <end position="57"/>
    </location>
</feature>
<dbReference type="Proteomes" id="UP001050691">
    <property type="component" value="Unassembled WGS sequence"/>
</dbReference>
<reference evidence="2" key="1">
    <citation type="submission" date="2021-10" db="EMBL/GenBank/DDBJ databases">
        <title>De novo Genome Assembly of Clathrus columnatus (Basidiomycota, Fungi) Using Illumina and Nanopore Sequence Data.</title>
        <authorList>
            <person name="Ogiso-Tanaka E."/>
            <person name="Itagaki H."/>
            <person name="Hosoya T."/>
            <person name="Hosaka K."/>
        </authorList>
    </citation>
    <scope>NUCLEOTIDE SEQUENCE</scope>
    <source>
        <strain evidence="2">MO-923</strain>
    </source>
</reference>
<dbReference type="PROSITE" id="PS50053">
    <property type="entry name" value="UBIQUITIN_2"/>
    <property type="match status" value="1"/>
</dbReference>
<sequence>MVHVAIDSYKDKDSLAIYELAEGSSIIDLKAEIEATENIPVGHQRLVYKEQELKDSEGVDPLKTVIYLLKARIYLYLKQQREASDNERLIKRQEDEIIDISVDLEEPVRSLSKLIQRDGKTINTSTAKLFVLDSDKQPIVNISDVNQSFSSYGVCNGNIIDVVYESWTAAETDFDRLFGFPHSHGETLRKVVRAKYDWDGEIKHPIIKGLPLKRNDLFNAITVSDGFVPPGWLYGSGIHQPEPKSTWLLFSFFRRGKEKEKDTNTFQGFFPESFTVADTKEDLESSDLKIPPLPPFQFPPATGMIFHMPFSDNGHSFLKLTVHYELLSGPTDTTRVTMKLLCSTNDTRRISSVGMFITIPYCNEISDVQVCDNEAHRKEIQTDKQVTDNQSKETHFDGINIGAHGVTVGLQGGVSRKRSISDTEKGLKISQRKVEAGVLKEGTIFWNLKAPMTKLDDDGLTGEESITFTLTKKPVEFKYDCRVTHSRNGVEKIAQRVSKT</sequence>
<evidence type="ECO:0000313" key="2">
    <source>
        <dbReference type="EMBL" id="GJJ10386.1"/>
    </source>
</evidence>
<keyword evidence="3" id="KW-1185">Reference proteome</keyword>
<dbReference type="Gene3D" id="3.10.20.90">
    <property type="entry name" value="Phosphatidylinositol 3-kinase Catalytic Subunit, Chain A, domain 1"/>
    <property type="match status" value="1"/>
</dbReference>
<protein>
    <recommendedName>
        <fullName evidence="1">Ubiquitin-like domain-containing protein</fullName>
    </recommendedName>
</protein>
<proteinExistence type="predicted"/>
<dbReference type="SUPFAM" id="SSF54236">
    <property type="entry name" value="Ubiquitin-like"/>
    <property type="match status" value="1"/>
</dbReference>
<dbReference type="EMBL" id="BPWL01000005">
    <property type="protein sequence ID" value="GJJ10386.1"/>
    <property type="molecule type" value="Genomic_DNA"/>
</dbReference>
<evidence type="ECO:0000259" key="1">
    <source>
        <dbReference type="PROSITE" id="PS50053"/>
    </source>
</evidence>
<dbReference type="InterPro" id="IPR029071">
    <property type="entry name" value="Ubiquitin-like_domsf"/>
</dbReference>